<keyword evidence="3" id="KW-0472">Membrane</keyword>
<evidence type="ECO:0000256" key="2">
    <source>
        <dbReference type="ARBA" id="ARBA00023002"/>
    </source>
</evidence>
<keyword evidence="3" id="KW-0812">Transmembrane</keyword>
<dbReference type="EMBL" id="JACEGQ020000002">
    <property type="protein sequence ID" value="KAH8514954.1"/>
    <property type="molecule type" value="Genomic_DNA"/>
</dbReference>
<keyword evidence="2 3" id="KW-0560">Oxidoreductase</keyword>
<keyword evidence="6" id="KW-1185">Reference proteome</keyword>
<dbReference type="PANTHER" id="PTHR10366:SF355">
    <property type="entry name" value="3-BETA HYDROXYSTEROID DEHYDROGENASE_ISOMERASE DOMAIN-CONTAINING PROTEIN"/>
    <property type="match status" value="1"/>
</dbReference>
<dbReference type="InterPro" id="IPR050425">
    <property type="entry name" value="NAD(P)_dehydrat-like"/>
</dbReference>
<dbReference type="Proteomes" id="UP000807159">
    <property type="component" value="Chromosome 2"/>
</dbReference>
<dbReference type="InterPro" id="IPR002225">
    <property type="entry name" value="3Beta_OHSteriod_DH/Estase"/>
</dbReference>
<proteinExistence type="inferred from homology"/>
<protein>
    <recommendedName>
        <fullName evidence="4">3-beta hydroxysteroid dehydrogenase/isomerase domain-containing protein</fullName>
    </recommendedName>
</protein>
<evidence type="ECO:0000256" key="3">
    <source>
        <dbReference type="RuleBase" id="RU004475"/>
    </source>
</evidence>
<feature type="transmembrane region" description="Helical" evidence="3">
    <location>
        <begin position="299"/>
        <end position="319"/>
    </location>
</feature>
<feature type="transmembrane region" description="Helical" evidence="3">
    <location>
        <begin position="340"/>
        <end position="362"/>
    </location>
</feature>
<gene>
    <name evidence="5" type="ORF">H0E87_003705</name>
</gene>
<evidence type="ECO:0000259" key="4">
    <source>
        <dbReference type="Pfam" id="PF01073"/>
    </source>
</evidence>
<dbReference type="Pfam" id="PF14934">
    <property type="entry name" value="TMEM254"/>
    <property type="match status" value="1"/>
</dbReference>
<evidence type="ECO:0000256" key="1">
    <source>
        <dbReference type="ARBA" id="ARBA00022857"/>
    </source>
</evidence>
<dbReference type="AlphaFoldDB" id="A0A8T2ZBG9"/>
<evidence type="ECO:0000313" key="5">
    <source>
        <dbReference type="EMBL" id="KAH8514954.1"/>
    </source>
</evidence>
<accession>A0A8T2ZBG9</accession>
<keyword evidence="1" id="KW-0521">NADP</keyword>
<evidence type="ECO:0000313" key="6">
    <source>
        <dbReference type="Proteomes" id="UP000807159"/>
    </source>
</evidence>
<sequence>MLQFGRVDEVNINGTCLVLEACLEFEIRRLVYVSTYGVVFGGNEIVNGNESSPFFPVDDHVDPYGRSKSIAERLVLKHNACPFEKNNGKCLFTCAIRPAAIYGPGEERPREREGVSLLYRKNKDCILCRKKGILGVGLLPFKIGDSNVKTDWVYVDNLVLALILASMGLLDDISNNEGHPVAAGQPYFISDGNNQTFGFKGPISTFEFLQPQLKSLDYDLPKASLSVPRALMLGRIFWAIYTVLYPWLNRWWLPQPLILPAEVYKELGYVPMVSPREGMAATISYWQERKRKTLDGPTIYARLFVVIGITSVFSAAYLPDMVPPVSLLRATSLILFRSMWVVRTIFLLAMAAHIGEVVYAWNLARRVDPANARAWFWQTLVFGIRSLHFLLKRAKS</sequence>
<reference evidence="5" key="1">
    <citation type="journal article" date="2021" name="J. Hered.">
        <title>Genome Assembly of Salicaceae Populus deltoides (Eastern Cottonwood) I-69 Based on Nanopore Sequencing and Hi-C Technologies.</title>
        <authorList>
            <person name="Bai S."/>
            <person name="Wu H."/>
            <person name="Zhang J."/>
            <person name="Pan Z."/>
            <person name="Zhao W."/>
            <person name="Li Z."/>
            <person name="Tong C."/>
        </authorList>
    </citation>
    <scope>NUCLEOTIDE SEQUENCE</scope>
    <source>
        <tissue evidence="5">Leaf</tissue>
    </source>
</reference>
<dbReference type="Pfam" id="PF01073">
    <property type="entry name" value="3Beta_HSD"/>
    <property type="match status" value="1"/>
</dbReference>
<feature type="domain" description="3-beta hydroxysteroid dehydrogenase/isomerase" evidence="4">
    <location>
        <begin position="3"/>
        <end position="222"/>
    </location>
</feature>
<dbReference type="InterPro" id="IPR028110">
    <property type="entry name" value="TMEM254"/>
</dbReference>
<comment type="caution">
    <text evidence="5">The sequence shown here is derived from an EMBL/GenBank/DDBJ whole genome shotgun (WGS) entry which is preliminary data.</text>
</comment>
<dbReference type="PANTHER" id="PTHR10366">
    <property type="entry name" value="NAD DEPENDENT EPIMERASE/DEHYDRATASE"/>
    <property type="match status" value="1"/>
</dbReference>
<dbReference type="InterPro" id="IPR036291">
    <property type="entry name" value="NAD(P)-bd_dom_sf"/>
</dbReference>
<keyword evidence="3" id="KW-1133">Transmembrane helix</keyword>
<dbReference type="SUPFAM" id="SSF51735">
    <property type="entry name" value="NAD(P)-binding Rossmann-fold domains"/>
    <property type="match status" value="1"/>
</dbReference>
<name>A0A8T2ZBG9_POPDE</name>
<organism evidence="5 6">
    <name type="scientific">Populus deltoides</name>
    <name type="common">Eastern poplar</name>
    <name type="synonym">Eastern cottonwood</name>
    <dbReference type="NCBI Taxonomy" id="3696"/>
    <lineage>
        <taxon>Eukaryota</taxon>
        <taxon>Viridiplantae</taxon>
        <taxon>Streptophyta</taxon>
        <taxon>Embryophyta</taxon>
        <taxon>Tracheophyta</taxon>
        <taxon>Spermatophyta</taxon>
        <taxon>Magnoliopsida</taxon>
        <taxon>eudicotyledons</taxon>
        <taxon>Gunneridae</taxon>
        <taxon>Pentapetalae</taxon>
        <taxon>rosids</taxon>
        <taxon>fabids</taxon>
        <taxon>Malpighiales</taxon>
        <taxon>Salicaceae</taxon>
        <taxon>Saliceae</taxon>
        <taxon>Populus</taxon>
    </lineage>
</organism>
<dbReference type="GO" id="GO:0006694">
    <property type="term" value="P:steroid biosynthetic process"/>
    <property type="evidence" value="ECO:0007669"/>
    <property type="project" value="InterPro"/>
</dbReference>
<comment type="similarity">
    <text evidence="3">Belongs to the 3-beta-HSD family.</text>
</comment>
<dbReference type="GO" id="GO:0016616">
    <property type="term" value="F:oxidoreductase activity, acting on the CH-OH group of donors, NAD or NADP as acceptor"/>
    <property type="evidence" value="ECO:0007669"/>
    <property type="project" value="InterPro"/>
</dbReference>
<dbReference type="Gene3D" id="3.40.50.720">
    <property type="entry name" value="NAD(P)-binding Rossmann-like Domain"/>
    <property type="match status" value="1"/>
</dbReference>